<feature type="compositionally biased region" description="Basic and acidic residues" evidence="1">
    <location>
        <begin position="47"/>
        <end position="57"/>
    </location>
</feature>
<reference evidence="2 3" key="1">
    <citation type="submission" date="2019-06" db="EMBL/GenBank/DDBJ databases">
        <title>Draft genome sequence of Actinomyces oris CCUG 34288T.</title>
        <authorList>
            <person name="Salva-Serra F."/>
            <person name="Cardew S."/>
            <person name="Moore E."/>
        </authorList>
    </citation>
    <scope>NUCLEOTIDE SEQUENCE [LARGE SCALE GENOMIC DNA]</scope>
    <source>
        <strain evidence="2 3">CCUG 34288</strain>
    </source>
</reference>
<dbReference type="EMBL" id="VICC01000004">
    <property type="protein sequence ID" value="TQD61710.1"/>
    <property type="molecule type" value="Genomic_DNA"/>
</dbReference>
<dbReference type="Proteomes" id="UP000317942">
    <property type="component" value="Unassembled WGS sequence"/>
</dbReference>
<dbReference type="GeneID" id="64211667"/>
<gene>
    <name evidence="2" type="ORF">FK267_04710</name>
</gene>
<dbReference type="AlphaFoldDB" id="A0A508BG37"/>
<evidence type="ECO:0000256" key="1">
    <source>
        <dbReference type="SAM" id="MobiDB-lite"/>
    </source>
</evidence>
<dbReference type="RefSeq" id="WP_141406459.1">
    <property type="nucleotide sequence ID" value="NZ_CP066060.1"/>
</dbReference>
<proteinExistence type="predicted"/>
<name>A0A508BG37_9ACTO</name>
<protein>
    <submittedName>
        <fullName evidence="2">Uncharacterized protein</fullName>
    </submittedName>
</protein>
<accession>A0A508BG37</accession>
<sequence length="420" mass="43693">MAIVVAVIIGGVIAVAPSHGRDISCSILSKISEAIGAGEMQCGGTDNKAEEDKHKPTDPCTTHQHSQNFNAGLGVVVDVEVNEGIVTEKLSNGHYRVTDKRGDKVGVSAGYGGGVEFTVDNQTYGSRASAEAAAKLAEERGVTYEVDSEQAKDGLKNYLLRKKVVDRSTGIFGGWVNGMIDGATHYEPPKPKEIYYQVGAEGSAEAAATEGIAGAKAEIGAAVAIGGKVNLEKGTVTTYYKVNAQASGRAGAAGAGGEGEASGEIVVAVTADNNDPDKVLNVSVTGSYDAQIGATTPLGVDNPAPLESGQVWTASVDLSSKEVSQMTRNFLAAAKVPGFNSGKDSLQELNQATATFVNAAVDRGVLTRQDVSKRSSKYGARATFEYEAVASAGLGYVDETIEFSNGQYYSGGKWNRWEGC</sequence>
<organism evidence="2 3">
    <name type="scientific">Actinomyces oris</name>
    <dbReference type="NCBI Taxonomy" id="544580"/>
    <lineage>
        <taxon>Bacteria</taxon>
        <taxon>Bacillati</taxon>
        <taxon>Actinomycetota</taxon>
        <taxon>Actinomycetes</taxon>
        <taxon>Actinomycetales</taxon>
        <taxon>Actinomycetaceae</taxon>
        <taxon>Actinomyces</taxon>
    </lineage>
</organism>
<feature type="region of interest" description="Disordered" evidence="1">
    <location>
        <begin position="42"/>
        <end position="65"/>
    </location>
</feature>
<evidence type="ECO:0000313" key="3">
    <source>
        <dbReference type="Proteomes" id="UP000317942"/>
    </source>
</evidence>
<evidence type="ECO:0000313" key="2">
    <source>
        <dbReference type="EMBL" id="TQD61710.1"/>
    </source>
</evidence>
<comment type="caution">
    <text evidence="2">The sequence shown here is derived from an EMBL/GenBank/DDBJ whole genome shotgun (WGS) entry which is preliminary data.</text>
</comment>